<reference evidence="2" key="1">
    <citation type="journal article" date="2022" name="Mol. Ecol. Resour.">
        <title>The genomes of chicory, endive, great burdock and yacon provide insights into Asteraceae palaeo-polyploidization history and plant inulin production.</title>
        <authorList>
            <person name="Fan W."/>
            <person name="Wang S."/>
            <person name="Wang H."/>
            <person name="Wang A."/>
            <person name="Jiang F."/>
            <person name="Liu H."/>
            <person name="Zhao H."/>
            <person name="Xu D."/>
            <person name="Zhang Y."/>
        </authorList>
    </citation>
    <scope>NUCLEOTIDE SEQUENCE [LARGE SCALE GENOMIC DNA]</scope>
    <source>
        <strain evidence="2">cv. Yunnan</strain>
    </source>
</reference>
<evidence type="ECO:0000313" key="2">
    <source>
        <dbReference type="Proteomes" id="UP001056120"/>
    </source>
</evidence>
<sequence length="161" mass="18293">MEVSFTTSSVRHPHSQHRYPTNDLQPSDPNPHPDHESKVRPEGVEDSCSDAKDMCVGLSRELRNGSSAHCFPTGYPASAVKDSNGRCRNRNYSPEPDAPTDWRNRSPEYSSLLIVIFQLDDRFAGFRLAQIFFSRCVFLGFDFVLGLRCFFARVLVESYEV</sequence>
<name>A0ACB9D5W5_9ASTR</name>
<accession>A0ACB9D5W5</accession>
<gene>
    <name evidence="1" type="ORF">L1987_59646</name>
</gene>
<dbReference type="Proteomes" id="UP001056120">
    <property type="component" value="Linkage Group LG20"/>
</dbReference>
<reference evidence="1 2" key="2">
    <citation type="journal article" date="2022" name="Mol. Ecol. Resour.">
        <title>The genomes of chicory, endive, great burdock and yacon provide insights into Asteraceae paleo-polyploidization history and plant inulin production.</title>
        <authorList>
            <person name="Fan W."/>
            <person name="Wang S."/>
            <person name="Wang H."/>
            <person name="Wang A."/>
            <person name="Jiang F."/>
            <person name="Liu H."/>
            <person name="Zhao H."/>
            <person name="Xu D."/>
            <person name="Zhang Y."/>
        </authorList>
    </citation>
    <scope>NUCLEOTIDE SEQUENCE [LARGE SCALE GENOMIC DNA]</scope>
    <source>
        <strain evidence="2">cv. Yunnan</strain>
        <tissue evidence="1">Leaves</tissue>
    </source>
</reference>
<dbReference type="EMBL" id="CM042037">
    <property type="protein sequence ID" value="KAI3741967.1"/>
    <property type="molecule type" value="Genomic_DNA"/>
</dbReference>
<keyword evidence="2" id="KW-1185">Reference proteome</keyword>
<comment type="caution">
    <text evidence="1">The sequence shown here is derived from an EMBL/GenBank/DDBJ whole genome shotgun (WGS) entry which is preliminary data.</text>
</comment>
<evidence type="ECO:0000313" key="1">
    <source>
        <dbReference type="EMBL" id="KAI3741967.1"/>
    </source>
</evidence>
<organism evidence="1 2">
    <name type="scientific">Smallanthus sonchifolius</name>
    <dbReference type="NCBI Taxonomy" id="185202"/>
    <lineage>
        <taxon>Eukaryota</taxon>
        <taxon>Viridiplantae</taxon>
        <taxon>Streptophyta</taxon>
        <taxon>Embryophyta</taxon>
        <taxon>Tracheophyta</taxon>
        <taxon>Spermatophyta</taxon>
        <taxon>Magnoliopsida</taxon>
        <taxon>eudicotyledons</taxon>
        <taxon>Gunneridae</taxon>
        <taxon>Pentapetalae</taxon>
        <taxon>asterids</taxon>
        <taxon>campanulids</taxon>
        <taxon>Asterales</taxon>
        <taxon>Asteraceae</taxon>
        <taxon>Asteroideae</taxon>
        <taxon>Heliantheae alliance</taxon>
        <taxon>Millerieae</taxon>
        <taxon>Smallanthus</taxon>
    </lineage>
</organism>
<protein>
    <submittedName>
        <fullName evidence="1">Uncharacterized protein</fullName>
    </submittedName>
</protein>
<proteinExistence type="predicted"/>